<proteinExistence type="predicted"/>
<protein>
    <submittedName>
        <fullName evidence="1">Uncharacterized protein</fullName>
    </submittedName>
</protein>
<dbReference type="EMBL" id="JAWDGP010000445">
    <property type="protein sequence ID" value="KAK3800545.1"/>
    <property type="molecule type" value="Genomic_DNA"/>
</dbReference>
<reference evidence="1" key="1">
    <citation type="journal article" date="2023" name="G3 (Bethesda)">
        <title>A reference genome for the long-term kleptoplast-retaining sea slug Elysia crispata morphotype clarki.</title>
        <authorList>
            <person name="Eastman K.E."/>
            <person name="Pendleton A.L."/>
            <person name="Shaikh M.A."/>
            <person name="Suttiyut T."/>
            <person name="Ogas R."/>
            <person name="Tomko P."/>
            <person name="Gavelis G."/>
            <person name="Widhalm J.R."/>
            <person name="Wisecaver J.H."/>
        </authorList>
    </citation>
    <scope>NUCLEOTIDE SEQUENCE</scope>
    <source>
        <strain evidence="1">ECLA1</strain>
    </source>
</reference>
<dbReference type="AlphaFoldDB" id="A0AAE1B7B2"/>
<organism evidence="1 2">
    <name type="scientific">Elysia crispata</name>
    <name type="common">lettuce slug</name>
    <dbReference type="NCBI Taxonomy" id="231223"/>
    <lineage>
        <taxon>Eukaryota</taxon>
        <taxon>Metazoa</taxon>
        <taxon>Spiralia</taxon>
        <taxon>Lophotrochozoa</taxon>
        <taxon>Mollusca</taxon>
        <taxon>Gastropoda</taxon>
        <taxon>Heterobranchia</taxon>
        <taxon>Euthyneura</taxon>
        <taxon>Panpulmonata</taxon>
        <taxon>Sacoglossa</taxon>
        <taxon>Placobranchoidea</taxon>
        <taxon>Plakobranchidae</taxon>
        <taxon>Elysia</taxon>
    </lineage>
</organism>
<evidence type="ECO:0000313" key="2">
    <source>
        <dbReference type="Proteomes" id="UP001283361"/>
    </source>
</evidence>
<dbReference type="Proteomes" id="UP001283361">
    <property type="component" value="Unassembled WGS sequence"/>
</dbReference>
<gene>
    <name evidence="1" type="ORF">RRG08_013387</name>
</gene>
<keyword evidence="2" id="KW-1185">Reference proteome</keyword>
<sequence length="120" mass="12761">MAGSHWMSLDVWMIEDLFPVICRMLSSANVGPIRALGSPTISLAASLMDSGEGVVCRNSECFGSLAHLSEIVETSFLAVSLTDLGEGVVCRNSECFGSLAHISEIAGVKSEVFQCSVFSR</sequence>
<evidence type="ECO:0000313" key="1">
    <source>
        <dbReference type="EMBL" id="KAK3800545.1"/>
    </source>
</evidence>
<accession>A0AAE1B7B2</accession>
<name>A0AAE1B7B2_9GAST</name>
<comment type="caution">
    <text evidence="1">The sequence shown here is derived from an EMBL/GenBank/DDBJ whole genome shotgun (WGS) entry which is preliminary data.</text>
</comment>